<name>A0ACD0NYS0_9BASI</name>
<evidence type="ECO:0000313" key="1">
    <source>
        <dbReference type="EMBL" id="PWN50990.1"/>
    </source>
</evidence>
<evidence type="ECO:0000313" key="2">
    <source>
        <dbReference type="Proteomes" id="UP000245626"/>
    </source>
</evidence>
<sequence>MPLDDKQSPSLLRTCRPEDPPQPEIPATPTRQPRIIAFDSSPLAASPSILPSSKPPRQKFDAASSPPSGSRLASTTAKDSMSGTSSSANRLHQSMSAGMERTSFKSPGTSLSNGHANGLLNGRSSLLTSMTATSNHAGASGKRREQALSSSPESRKKVKLANGSSFKSSLEQFRYNEPSKAPPRHAITVISDDSELSDADAPGSEEAEASAAPKPRRRLIRGGQTSSSSPSPPPVVFPSKVSEPGPNGSVPSLESTRKEKAKRLSKLFPDASEAKCYEALSQSSWVVGQALALLNRWKLDGRLTSARSSSISTPSTSRTPSLVNSSTSSTSASASAPSSKGDTRAISISDDDDGLGKGAADLSSDEDDEAVDRVDREDRAAVNWFNDADASALMDTTNCSAAQAEMIISMRPFKNAADVESRLGDKKAKGVTPRIFNQCKELMAGYYEVDAVLEKCEKIGRDLNRAMASWQPEDTSSRAASPMGKEESTLNLSSIKKGASVKSEGYLEEQPASLGKGVVLKDYQLVGVNWLNLLYRKKTSAILADEMGLGKTAQVIAFIASLKEKGIKGPHLVVVPSSVLENWDREFRFFAPDIYVRRYYGAQKERVLLREEIREDEEIEVILTTYDMAAGGPNDHNFLRKKGFNVCVFDEGHMLKNRKSQKYEKLLRIRSKWRLLLTGTPLQNNLQELVSLLNFIMPDYFNDAEEALSAIFKVKAGGQNNQLSQQRVDRAKKMMRPFVLRRLKDKVLTELTGKTIRLEYCEMTPPQKKLYAQAVARTKAALNGNQENGEKNVDQPRAGSRTRGGTTSSSGTNSNSQSGHVLIDLRKAANHPLLMRRIFDEAKIDAMARDLLKEPEYADYNFEHLKEDLAINTDAQLSLSAGSFPSTRKHVLPEKDWMDSGKVHALKRLIPEIQAKGDRLLIFSQFTMVLDILCVCLEKMGVKYVGFTGQTQVEDRQHLVDQFTNDPSITVFLLSTKAGGLGINLVAANWVIMFDQDFNPQNDKQAADRCYRMGQKKPVTVIKLISKGTIDVSRLSLSLSLSL</sequence>
<reference evidence="1 2" key="1">
    <citation type="journal article" date="2018" name="Mol. Biol. Evol.">
        <title>Broad Genomic Sampling Reveals a Smut Pathogenic Ancestry of the Fungal Clade Ustilaginomycotina.</title>
        <authorList>
            <person name="Kijpornyongpan T."/>
            <person name="Mondo S.J."/>
            <person name="Barry K."/>
            <person name="Sandor L."/>
            <person name="Lee J."/>
            <person name="Lipzen A."/>
            <person name="Pangilinan J."/>
            <person name="LaButti K."/>
            <person name="Hainaut M."/>
            <person name="Henrissat B."/>
            <person name="Grigoriev I.V."/>
            <person name="Spatafora J.W."/>
            <person name="Aime M.C."/>
        </authorList>
    </citation>
    <scope>NUCLEOTIDE SEQUENCE [LARGE SCALE GENOMIC DNA]</scope>
    <source>
        <strain evidence="1 2">SA 807</strain>
    </source>
</reference>
<dbReference type="EMBL" id="KZ819880">
    <property type="protein sequence ID" value="PWN50990.1"/>
    <property type="molecule type" value="Genomic_DNA"/>
</dbReference>
<keyword evidence="2" id="KW-1185">Reference proteome</keyword>
<protein>
    <submittedName>
        <fullName evidence="1">Uncharacterized protein</fullName>
    </submittedName>
</protein>
<accession>A0ACD0NYS0</accession>
<gene>
    <name evidence="1" type="ORF">IE53DRAFT_386679</name>
</gene>
<organism evidence="1 2">
    <name type="scientific">Violaceomyces palustris</name>
    <dbReference type="NCBI Taxonomy" id="1673888"/>
    <lineage>
        <taxon>Eukaryota</taxon>
        <taxon>Fungi</taxon>
        <taxon>Dikarya</taxon>
        <taxon>Basidiomycota</taxon>
        <taxon>Ustilaginomycotina</taxon>
        <taxon>Ustilaginomycetes</taxon>
        <taxon>Violaceomycetales</taxon>
        <taxon>Violaceomycetaceae</taxon>
        <taxon>Violaceomyces</taxon>
    </lineage>
</organism>
<dbReference type="Proteomes" id="UP000245626">
    <property type="component" value="Unassembled WGS sequence"/>
</dbReference>
<proteinExistence type="predicted"/>